<feature type="chain" id="PRO_5027105135" evidence="3">
    <location>
        <begin position="26"/>
        <end position="387"/>
    </location>
</feature>
<proteinExistence type="predicted"/>
<dbReference type="PANTHER" id="PTHR21666:SF270">
    <property type="entry name" value="MUREIN HYDROLASE ACTIVATOR ENVC"/>
    <property type="match status" value="1"/>
</dbReference>
<feature type="signal peptide" evidence="3">
    <location>
        <begin position="1"/>
        <end position="25"/>
    </location>
</feature>
<dbReference type="Pfam" id="PF01551">
    <property type="entry name" value="Peptidase_M23"/>
    <property type="match status" value="1"/>
</dbReference>
<evidence type="ECO:0000256" key="3">
    <source>
        <dbReference type="SAM" id="SignalP"/>
    </source>
</evidence>
<evidence type="ECO:0000313" key="5">
    <source>
        <dbReference type="EMBL" id="CAA9243394.1"/>
    </source>
</evidence>
<reference evidence="5" key="1">
    <citation type="submission" date="2020-02" db="EMBL/GenBank/DDBJ databases">
        <authorList>
            <person name="Meier V. D."/>
        </authorList>
    </citation>
    <scope>NUCLEOTIDE SEQUENCE</scope>
    <source>
        <strain evidence="5">AVDCRST_MAG10</strain>
    </source>
</reference>
<feature type="domain" description="M23ase beta-sheet core" evidence="4">
    <location>
        <begin position="288"/>
        <end position="382"/>
    </location>
</feature>
<dbReference type="InterPro" id="IPR011055">
    <property type="entry name" value="Dup_hybrid_motif"/>
</dbReference>
<gene>
    <name evidence="5" type="ORF">AVDCRST_MAG10-1803</name>
</gene>
<dbReference type="InterPro" id="IPR050570">
    <property type="entry name" value="Cell_wall_metabolism_enzyme"/>
</dbReference>
<dbReference type="AlphaFoldDB" id="A0A6J4I644"/>
<name>A0A6J4I644_9ACTN</name>
<accession>A0A6J4I644</accession>
<feature type="coiled-coil region" evidence="1">
    <location>
        <begin position="170"/>
        <end position="225"/>
    </location>
</feature>
<evidence type="ECO:0000256" key="1">
    <source>
        <dbReference type="SAM" id="Coils"/>
    </source>
</evidence>
<dbReference type="SUPFAM" id="SSF51261">
    <property type="entry name" value="Duplicated hybrid motif"/>
    <property type="match status" value="1"/>
</dbReference>
<organism evidence="5">
    <name type="scientific">uncultured Acidimicrobiales bacterium</name>
    <dbReference type="NCBI Taxonomy" id="310071"/>
    <lineage>
        <taxon>Bacteria</taxon>
        <taxon>Bacillati</taxon>
        <taxon>Actinomycetota</taxon>
        <taxon>Acidimicrobiia</taxon>
        <taxon>Acidimicrobiales</taxon>
        <taxon>environmental samples</taxon>
    </lineage>
</organism>
<keyword evidence="3" id="KW-0732">Signal</keyword>
<evidence type="ECO:0000259" key="4">
    <source>
        <dbReference type="Pfam" id="PF01551"/>
    </source>
</evidence>
<dbReference type="PANTHER" id="PTHR21666">
    <property type="entry name" value="PEPTIDASE-RELATED"/>
    <property type="match status" value="1"/>
</dbReference>
<dbReference type="Gene3D" id="6.10.250.3150">
    <property type="match status" value="1"/>
</dbReference>
<sequence>MANLKIPARALVVVMVMALATPVFADPSTEEKRVAAQNKRAEAAAKLDTLKANDAELESAVKALDAGVAVQAATTDAAQQALRAAELNLGTAQIRLANTEARMSELKVKAAEAAVRAYVHPGGDTLLEIVRSKDLGEASRRQALLAHVVSSDRDIVDQMRGARQDQQFERENLANAAEVASERKKAAADKLATLEKARIDQVRLKNALDVRIAEVTAEVAALSREEATLSNLIRARQLPVEAADTPSSNGGGGGGAAASAPAARTSGGMGWPTNGSVTSGFGYRWGSLHAGIDIANGVGTPIRAAKAGTIILAGWNGGYGNAIVIDHGGGFSTLYGHMTRLRASEGQRVSQGDLIGDMGSTGNSTGSHLHFETRVNGSPRDPTGYLP</sequence>
<dbReference type="GO" id="GO:0004222">
    <property type="term" value="F:metalloendopeptidase activity"/>
    <property type="evidence" value="ECO:0007669"/>
    <property type="project" value="TreeGrafter"/>
</dbReference>
<dbReference type="InterPro" id="IPR016047">
    <property type="entry name" value="M23ase_b-sheet_dom"/>
</dbReference>
<feature type="region of interest" description="Disordered" evidence="2">
    <location>
        <begin position="240"/>
        <end position="271"/>
    </location>
</feature>
<keyword evidence="1" id="KW-0175">Coiled coil</keyword>
<dbReference type="Gene3D" id="2.70.70.10">
    <property type="entry name" value="Glucose Permease (Domain IIA)"/>
    <property type="match status" value="1"/>
</dbReference>
<feature type="coiled-coil region" evidence="1">
    <location>
        <begin position="33"/>
        <end position="116"/>
    </location>
</feature>
<evidence type="ECO:0000256" key="2">
    <source>
        <dbReference type="SAM" id="MobiDB-lite"/>
    </source>
</evidence>
<protein>
    <submittedName>
        <fullName evidence="5">Peptidase, M23/M37 family</fullName>
    </submittedName>
</protein>
<dbReference type="EMBL" id="CADCTB010000114">
    <property type="protein sequence ID" value="CAA9243394.1"/>
    <property type="molecule type" value="Genomic_DNA"/>
</dbReference>
<dbReference type="CDD" id="cd12797">
    <property type="entry name" value="M23_peptidase"/>
    <property type="match status" value="1"/>
</dbReference>
<feature type="compositionally biased region" description="Low complexity" evidence="2">
    <location>
        <begin position="257"/>
        <end position="266"/>
    </location>
</feature>
<feature type="region of interest" description="Disordered" evidence="2">
    <location>
        <begin position="360"/>
        <end position="387"/>
    </location>
</feature>